<name>A0A5C8V283_9FLAO</name>
<sequence>MKTDIISSWEKNASEWIKVIQNNSISSREHTNRAILDTIADIKANTFVDIGCGEGWLTREIGKKGYECTGLDAIERLLIEARKQGTEDYHVFTFEDIIAGKPIPKAPFDVAVFNFCLYLKEGLQELLENTLKSISAGGYILIQTLHPFFLIQNNVTYKSQWLSDSWKGLPGNFQDGHRWYARTFEDWVSTMNSLTMVKFSIKEVISNEGKPVSLIIKIRKI</sequence>
<dbReference type="GO" id="GO:0032259">
    <property type="term" value="P:methylation"/>
    <property type="evidence" value="ECO:0007669"/>
    <property type="project" value="UniProtKB-KW"/>
</dbReference>
<comment type="caution">
    <text evidence="1">The sequence shown here is derived from an EMBL/GenBank/DDBJ whole genome shotgun (WGS) entry which is preliminary data.</text>
</comment>
<dbReference type="AlphaFoldDB" id="A0A5C8V283"/>
<keyword evidence="2" id="KW-1185">Reference proteome</keyword>
<protein>
    <submittedName>
        <fullName evidence="1">Class I SAM-dependent methyltransferase</fullName>
    </submittedName>
</protein>
<keyword evidence="1" id="KW-0489">Methyltransferase</keyword>
<dbReference type="EMBL" id="VRUR01000002">
    <property type="protein sequence ID" value="TXN35192.1"/>
    <property type="molecule type" value="Genomic_DNA"/>
</dbReference>
<accession>A0A5C8V283</accession>
<reference evidence="1 2" key="1">
    <citation type="submission" date="2019-08" db="EMBL/GenBank/DDBJ databases">
        <title>Professor.</title>
        <authorList>
            <person name="Park J.S."/>
        </authorList>
    </citation>
    <scope>NUCLEOTIDE SEQUENCE [LARGE SCALE GENOMIC DNA]</scope>
    <source>
        <strain evidence="1 2">176CP5-101</strain>
    </source>
</reference>
<dbReference type="Proteomes" id="UP000321456">
    <property type="component" value="Unassembled WGS sequence"/>
</dbReference>
<dbReference type="Pfam" id="PF13489">
    <property type="entry name" value="Methyltransf_23"/>
    <property type="match status" value="1"/>
</dbReference>
<dbReference type="GO" id="GO:0008168">
    <property type="term" value="F:methyltransferase activity"/>
    <property type="evidence" value="ECO:0007669"/>
    <property type="project" value="UniProtKB-KW"/>
</dbReference>
<evidence type="ECO:0000313" key="1">
    <source>
        <dbReference type="EMBL" id="TXN35192.1"/>
    </source>
</evidence>
<gene>
    <name evidence="1" type="ORF">FVB32_11420</name>
</gene>
<dbReference type="PANTHER" id="PTHR43861">
    <property type="entry name" value="TRANS-ACONITATE 2-METHYLTRANSFERASE-RELATED"/>
    <property type="match status" value="1"/>
</dbReference>
<dbReference type="RefSeq" id="WP_147743926.1">
    <property type="nucleotide sequence ID" value="NZ_VRUR01000002.1"/>
</dbReference>
<dbReference type="Gene3D" id="3.40.50.150">
    <property type="entry name" value="Vaccinia Virus protein VP39"/>
    <property type="match status" value="1"/>
</dbReference>
<dbReference type="PANTHER" id="PTHR43861:SF1">
    <property type="entry name" value="TRANS-ACONITATE 2-METHYLTRANSFERASE"/>
    <property type="match status" value="1"/>
</dbReference>
<keyword evidence="1" id="KW-0808">Transferase</keyword>
<evidence type="ECO:0000313" key="2">
    <source>
        <dbReference type="Proteomes" id="UP000321456"/>
    </source>
</evidence>
<proteinExistence type="predicted"/>
<dbReference type="CDD" id="cd02440">
    <property type="entry name" value="AdoMet_MTases"/>
    <property type="match status" value="1"/>
</dbReference>
<dbReference type="SUPFAM" id="SSF53335">
    <property type="entry name" value="S-adenosyl-L-methionine-dependent methyltransferases"/>
    <property type="match status" value="1"/>
</dbReference>
<dbReference type="InterPro" id="IPR029063">
    <property type="entry name" value="SAM-dependent_MTases_sf"/>
</dbReference>
<organism evidence="1 2">
    <name type="scientific">Flagellimonas hymeniacidonis</name>
    <dbReference type="NCBI Taxonomy" id="2603628"/>
    <lineage>
        <taxon>Bacteria</taxon>
        <taxon>Pseudomonadati</taxon>
        <taxon>Bacteroidota</taxon>
        <taxon>Flavobacteriia</taxon>
        <taxon>Flavobacteriales</taxon>
        <taxon>Flavobacteriaceae</taxon>
        <taxon>Flagellimonas</taxon>
    </lineage>
</organism>